<dbReference type="SUPFAM" id="SSF54637">
    <property type="entry name" value="Thioesterase/thiol ester dehydrase-isomerase"/>
    <property type="match status" value="2"/>
</dbReference>
<dbReference type="Pfam" id="PF20789">
    <property type="entry name" value="4HBT_3C"/>
    <property type="match status" value="1"/>
</dbReference>
<evidence type="ECO:0008006" key="6">
    <source>
        <dbReference type="Google" id="ProtNLM"/>
    </source>
</evidence>
<evidence type="ECO:0000313" key="5">
    <source>
        <dbReference type="EMBL" id="KKO01702.1"/>
    </source>
</evidence>
<protein>
    <recommendedName>
        <fullName evidence="6">Acyl-CoA thioesterase II</fullName>
    </recommendedName>
</protein>
<name>A0A0F9XQH8_9ZZZZ</name>
<reference evidence="5" key="1">
    <citation type="journal article" date="2015" name="Nature">
        <title>Complex archaea that bridge the gap between prokaryotes and eukaryotes.</title>
        <authorList>
            <person name="Spang A."/>
            <person name="Saw J.H."/>
            <person name="Jorgensen S.L."/>
            <person name="Zaremba-Niedzwiedzka K."/>
            <person name="Martijn J."/>
            <person name="Lind A.E."/>
            <person name="van Eijk R."/>
            <person name="Schleper C."/>
            <person name="Guy L."/>
            <person name="Ettema T.J."/>
        </authorList>
    </citation>
    <scope>NUCLEOTIDE SEQUENCE</scope>
</reference>
<dbReference type="PANTHER" id="PTHR11066:SF34">
    <property type="entry name" value="ACYL-COENZYME A THIOESTERASE 8"/>
    <property type="match status" value="1"/>
</dbReference>
<dbReference type="InterPro" id="IPR003703">
    <property type="entry name" value="Acyl_CoA_thio"/>
</dbReference>
<dbReference type="PANTHER" id="PTHR11066">
    <property type="entry name" value="ACYL-COA THIOESTERASE"/>
    <property type="match status" value="1"/>
</dbReference>
<evidence type="ECO:0000256" key="2">
    <source>
        <dbReference type="ARBA" id="ARBA00022801"/>
    </source>
</evidence>
<evidence type="ECO:0000259" key="3">
    <source>
        <dbReference type="Pfam" id="PF13622"/>
    </source>
</evidence>
<accession>A0A0F9XQH8</accession>
<dbReference type="InterPro" id="IPR029069">
    <property type="entry name" value="HotDog_dom_sf"/>
</dbReference>
<evidence type="ECO:0000256" key="1">
    <source>
        <dbReference type="ARBA" id="ARBA00006538"/>
    </source>
</evidence>
<dbReference type="InterPro" id="IPR049449">
    <property type="entry name" value="TesB_ACOT8-like_N"/>
</dbReference>
<dbReference type="GO" id="GO:0006637">
    <property type="term" value="P:acyl-CoA metabolic process"/>
    <property type="evidence" value="ECO:0007669"/>
    <property type="project" value="InterPro"/>
</dbReference>
<evidence type="ECO:0000259" key="4">
    <source>
        <dbReference type="Pfam" id="PF20789"/>
    </source>
</evidence>
<proteinExistence type="inferred from homology"/>
<organism evidence="5">
    <name type="scientific">marine sediment metagenome</name>
    <dbReference type="NCBI Taxonomy" id="412755"/>
    <lineage>
        <taxon>unclassified sequences</taxon>
        <taxon>metagenomes</taxon>
        <taxon>ecological metagenomes</taxon>
    </lineage>
</organism>
<dbReference type="Gene3D" id="2.40.160.210">
    <property type="entry name" value="Acyl-CoA thioesterase, double hotdog domain"/>
    <property type="match status" value="1"/>
</dbReference>
<comment type="similarity">
    <text evidence="1">Belongs to the C/M/P thioester hydrolase family.</text>
</comment>
<dbReference type="GO" id="GO:0005829">
    <property type="term" value="C:cytosol"/>
    <property type="evidence" value="ECO:0007669"/>
    <property type="project" value="TreeGrafter"/>
</dbReference>
<dbReference type="InterPro" id="IPR049450">
    <property type="entry name" value="ACOT8-like_C"/>
</dbReference>
<gene>
    <name evidence="5" type="ORF">LCGC14_0115110</name>
</gene>
<comment type="caution">
    <text evidence="5">The sequence shown here is derived from an EMBL/GenBank/DDBJ whole genome shotgun (WGS) entry which is preliminary data.</text>
</comment>
<dbReference type="InterPro" id="IPR042171">
    <property type="entry name" value="Acyl-CoA_hotdog"/>
</dbReference>
<feature type="domain" description="Acyl-CoA thioesterase-like N-terminal HotDog" evidence="3">
    <location>
        <begin position="46"/>
        <end position="129"/>
    </location>
</feature>
<dbReference type="AlphaFoldDB" id="A0A0F9XQH8"/>
<dbReference type="GO" id="GO:0047617">
    <property type="term" value="F:fatty acyl-CoA hydrolase activity"/>
    <property type="evidence" value="ECO:0007669"/>
    <property type="project" value="InterPro"/>
</dbReference>
<dbReference type="EMBL" id="LAZR01000034">
    <property type="protein sequence ID" value="KKO01702.1"/>
    <property type="molecule type" value="Genomic_DNA"/>
</dbReference>
<dbReference type="CDD" id="cd03445">
    <property type="entry name" value="Thioesterase_II_repeat2"/>
    <property type="match status" value="1"/>
</dbReference>
<feature type="domain" description="Acyl-CoA thioesterase-like C-terminal" evidence="4">
    <location>
        <begin position="150"/>
        <end position="287"/>
    </location>
</feature>
<dbReference type="GO" id="GO:0005782">
    <property type="term" value="C:peroxisomal matrix"/>
    <property type="evidence" value="ECO:0007669"/>
    <property type="project" value="UniProtKB-SubCell"/>
</dbReference>
<sequence length="289" mass="31598">MLLRHTRATLRRSFTMQGCFSQDTDMNFAEILEAFAVSADNSVTIPTDWGQGRAGYGGLVAALVVAGMRAKVADGRPVRSLAITFVGPVKPGESMSVEAEVLREGKAVSQLLGRAVQNGQTMCIIQGSFGAGRESSVDVAAEPAPAAPNPETCQRMPFIEGMNPPFIRYFDVRWTFGDYPCTNSRKREMGGWMRFDEKFDAFDSVHLVGLVDVWPPAVLPHLKERAPASSITWTIEFVQPQPVLGEEGWLLYNAKIEYARDGYGDIAAMVWSQAGELVAISRQTVAVFG</sequence>
<dbReference type="GO" id="GO:0009062">
    <property type="term" value="P:fatty acid catabolic process"/>
    <property type="evidence" value="ECO:0007669"/>
    <property type="project" value="TreeGrafter"/>
</dbReference>
<keyword evidence="2" id="KW-0378">Hydrolase</keyword>
<dbReference type="Pfam" id="PF13622">
    <property type="entry name" value="4HBT_3"/>
    <property type="match status" value="1"/>
</dbReference>